<name>A0AA35RKQ8_GEOBA</name>
<evidence type="ECO:0000313" key="3">
    <source>
        <dbReference type="Proteomes" id="UP001174909"/>
    </source>
</evidence>
<dbReference type="EMBL" id="CASHTH010001254">
    <property type="protein sequence ID" value="CAI8013335.1"/>
    <property type="molecule type" value="Genomic_DNA"/>
</dbReference>
<accession>A0AA35RKQ8</accession>
<evidence type="ECO:0000313" key="2">
    <source>
        <dbReference type="EMBL" id="CAI8013335.1"/>
    </source>
</evidence>
<keyword evidence="1" id="KW-1133">Transmembrane helix</keyword>
<comment type="caution">
    <text evidence="2">The sequence shown here is derived from an EMBL/GenBank/DDBJ whole genome shotgun (WGS) entry which is preliminary data.</text>
</comment>
<keyword evidence="3" id="KW-1185">Reference proteome</keyword>
<feature type="non-terminal residue" evidence="2">
    <location>
        <position position="62"/>
    </location>
</feature>
<dbReference type="Proteomes" id="UP001174909">
    <property type="component" value="Unassembled WGS sequence"/>
</dbReference>
<keyword evidence="1" id="KW-0812">Transmembrane</keyword>
<proteinExistence type="predicted"/>
<gene>
    <name evidence="2" type="ORF">GBAR_LOCUS8470</name>
</gene>
<keyword evidence="1" id="KW-0472">Membrane</keyword>
<evidence type="ECO:0000256" key="1">
    <source>
        <dbReference type="SAM" id="Phobius"/>
    </source>
</evidence>
<sequence length="62" mass="7177">MYLCLRKCVHYLELKNQVLPSYLPRRRVFQKKQNGSVGSTCLGLLLRVLIDVVNVVLLYQAL</sequence>
<dbReference type="AlphaFoldDB" id="A0AA35RKQ8"/>
<feature type="transmembrane region" description="Helical" evidence="1">
    <location>
        <begin position="35"/>
        <end position="59"/>
    </location>
</feature>
<reference evidence="2" key="1">
    <citation type="submission" date="2023-03" db="EMBL/GenBank/DDBJ databases">
        <authorList>
            <person name="Steffen K."/>
            <person name="Cardenas P."/>
        </authorList>
    </citation>
    <scope>NUCLEOTIDE SEQUENCE</scope>
</reference>
<organism evidence="2 3">
    <name type="scientific">Geodia barretti</name>
    <name type="common">Barrett's horny sponge</name>
    <dbReference type="NCBI Taxonomy" id="519541"/>
    <lineage>
        <taxon>Eukaryota</taxon>
        <taxon>Metazoa</taxon>
        <taxon>Porifera</taxon>
        <taxon>Demospongiae</taxon>
        <taxon>Heteroscleromorpha</taxon>
        <taxon>Tetractinellida</taxon>
        <taxon>Astrophorina</taxon>
        <taxon>Geodiidae</taxon>
        <taxon>Geodia</taxon>
    </lineage>
</organism>
<protein>
    <submittedName>
        <fullName evidence="2">Uncharacterized protein</fullName>
    </submittedName>
</protein>